<name>A0A9P9WQF0_9PEZI</name>
<evidence type="ECO:0000256" key="4">
    <source>
        <dbReference type="ARBA" id="ARBA00023125"/>
    </source>
</evidence>
<gene>
    <name evidence="9" type="ORF">JX265_004948</name>
</gene>
<dbReference type="CDD" id="cd12148">
    <property type="entry name" value="fungal_TF_MHR"/>
    <property type="match status" value="1"/>
</dbReference>
<evidence type="ECO:0000256" key="7">
    <source>
        <dbReference type="SAM" id="MobiDB-lite"/>
    </source>
</evidence>
<sequence length="893" mass="99306">MLEGMLKQKGIAPPPAVHPPKTRQEAPSTQDGSAKDDEEDALCQKPDARIPSPAREVPSPPDSMNEDFNFLDSDNTDQADSILLASTEHHLMSFHFPPQEPLALRTLDPKQEDVIHRLLSTKGNLSFDQLSGRLRFFGPTANSHVYAESSDKFDSREPPEQVRRADRIIRSLTTTTYDYLMNMFWEHYNGVLVVIDRQAFESDRESQSPKFYSSFLHITMLAAGYRFADKDRDDIIKIGLGNRESTLHREAKYMLDIELERPGGIPSVQALLLLGDLECGVGRDNTGWMYSGMANRLAFDIGLHLDCSDNGLPEREVSIRHMTMRACVIYDKYWALFLGRPTSIKNQDIGMDLLSRQFSTMLTTVPGSSKPPRPVEPPRSRTQEIYDQLVELMELAGRIVEIRESNKPGSNREPNLFAAAEAEDNAYLHVINLDRQLQNWYRRLPDHLTWKPANIKTAPFSFFLLHQQYHVSMILLHRPWAKYRSLTDEASTNSHPSPEKSNPSPEPVLSQNSLGLGDPTSIVVDSRTTLSRSICTQQAMRVARIFWQHRQRFDGKKVFVTGIQHAGTAAIALIAALSHHQNESDRRHHLGYLEVISHAIHDMSEAYHPAERMDALLNAVIIQLKQDLSDPYRTRTNSCAQPAGSGLPSECGVTSSWQSGNISVTPARRENTDADHGHAHKKRSRPPASRRASEFARPPAPFSASLSQHTPPASGQRQDSMAFEIHNSMAEIYSGYGNTSATFNLDSLHGSAIDGEPAGEAQSSGIDRPSEDYIVVNTAADSSWNMQGISQDHTFSNQDTGFQISDWVSGPAGLSATTVLHGSAQGTSSVEDHGRSPKTGDNYDRDANMDWIGGDSHSPISLEGLVQSVERAAGAEVDKSAAPRNHELDFFSF</sequence>
<evidence type="ECO:0000259" key="8">
    <source>
        <dbReference type="SMART" id="SM00906"/>
    </source>
</evidence>
<evidence type="ECO:0000256" key="1">
    <source>
        <dbReference type="ARBA" id="ARBA00022723"/>
    </source>
</evidence>
<feature type="region of interest" description="Disordered" evidence="7">
    <location>
        <begin position="1"/>
        <end position="67"/>
    </location>
</feature>
<reference evidence="9" key="1">
    <citation type="submission" date="2021-03" db="EMBL/GenBank/DDBJ databases">
        <title>Revisited historic fungal species revealed as producer of novel bioactive compounds through whole genome sequencing and comparative genomics.</title>
        <authorList>
            <person name="Vignolle G.A."/>
            <person name="Hochenegger N."/>
            <person name="Mach R.L."/>
            <person name="Mach-Aigner A.R."/>
            <person name="Javad Rahimi M."/>
            <person name="Salim K.A."/>
            <person name="Chan C.M."/>
            <person name="Lim L.B.L."/>
            <person name="Cai F."/>
            <person name="Druzhinina I.S."/>
            <person name="U'Ren J.M."/>
            <person name="Derntl C."/>
        </authorList>
    </citation>
    <scope>NUCLEOTIDE SEQUENCE</scope>
    <source>
        <strain evidence="9">TUCIM 5799</strain>
    </source>
</reference>
<evidence type="ECO:0000256" key="6">
    <source>
        <dbReference type="ARBA" id="ARBA00023242"/>
    </source>
</evidence>
<evidence type="ECO:0000313" key="9">
    <source>
        <dbReference type="EMBL" id="KAI1874740.1"/>
    </source>
</evidence>
<feature type="domain" description="Xylanolytic transcriptional activator regulatory" evidence="8">
    <location>
        <begin position="287"/>
        <end position="360"/>
    </location>
</feature>
<feature type="region of interest" description="Disordered" evidence="7">
    <location>
        <begin position="632"/>
        <end position="718"/>
    </location>
</feature>
<accession>A0A9P9WQF0</accession>
<organism evidence="9 10">
    <name type="scientific">Neoarthrinium moseri</name>
    <dbReference type="NCBI Taxonomy" id="1658444"/>
    <lineage>
        <taxon>Eukaryota</taxon>
        <taxon>Fungi</taxon>
        <taxon>Dikarya</taxon>
        <taxon>Ascomycota</taxon>
        <taxon>Pezizomycotina</taxon>
        <taxon>Sordariomycetes</taxon>
        <taxon>Xylariomycetidae</taxon>
        <taxon>Amphisphaeriales</taxon>
        <taxon>Apiosporaceae</taxon>
        <taxon>Neoarthrinium</taxon>
    </lineage>
</organism>
<feature type="region of interest" description="Disordered" evidence="7">
    <location>
        <begin position="489"/>
        <end position="517"/>
    </location>
</feature>
<dbReference type="PANTHER" id="PTHR31313">
    <property type="entry name" value="TY1 ENHANCER ACTIVATOR"/>
    <property type="match status" value="1"/>
</dbReference>
<dbReference type="GO" id="GO:0003677">
    <property type="term" value="F:DNA binding"/>
    <property type="evidence" value="ECO:0007669"/>
    <property type="project" value="UniProtKB-KW"/>
</dbReference>
<keyword evidence="5" id="KW-0804">Transcription</keyword>
<dbReference type="Proteomes" id="UP000829685">
    <property type="component" value="Unassembled WGS sequence"/>
</dbReference>
<dbReference type="AlphaFoldDB" id="A0A9P9WQF0"/>
<keyword evidence="6" id="KW-0539">Nucleus</keyword>
<keyword evidence="4" id="KW-0238">DNA-binding</keyword>
<dbReference type="EMBL" id="JAFIMR010000009">
    <property type="protein sequence ID" value="KAI1874740.1"/>
    <property type="molecule type" value="Genomic_DNA"/>
</dbReference>
<comment type="caution">
    <text evidence="9">The sequence shown here is derived from an EMBL/GenBank/DDBJ whole genome shotgun (WGS) entry which is preliminary data.</text>
</comment>
<keyword evidence="3" id="KW-0805">Transcription regulation</keyword>
<keyword evidence="1" id="KW-0479">Metal-binding</keyword>
<keyword evidence="2" id="KW-0862">Zinc</keyword>
<dbReference type="GO" id="GO:0006351">
    <property type="term" value="P:DNA-templated transcription"/>
    <property type="evidence" value="ECO:0007669"/>
    <property type="project" value="InterPro"/>
</dbReference>
<feature type="compositionally biased region" description="Polar residues" evidence="7">
    <location>
        <begin position="652"/>
        <end position="664"/>
    </location>
</feature>
<dbReference type="SMART" id="SM00906">
    <property type="entry name" value="Fungal_trans"/>
    <property type="match status" value="1"/>
</dbReference>
<dbReference type="PANTHER" id="PTHR31313:SF81">
    <property type="entry name" value="TY1 ENHANCER ACTIVATOR"/>
    <property type="match status" value="1"/>
</dbReference>
<evidence type="ECO:0000256" key="2">
    <source>
        <dbReference type="ARBA" id="ARBA00022833"/>
    </source>
</evidence>
<dbReference type="InterPro" id="IPR051615">
    <property type="entry name" value="Transcr_Regulatory_Elem"/>
</dbReference>
<evidence type="ECO:0000313" key="10">
    <source>
        <dbReference type="Proteomes" id="UP000829685"/>
    </source>
</evidence>
<feature type="region of interest" description="Disordered" evidence="7">
    <location>
        <begin position="821"/>
        <end position="844"/>
    </location>
</feature>
<dbReference type="GO" id="GO:0008270">
    <property type="term" value="F:zinc ion binding"/>
    <property type="evidence" value="ECO:0007669"/>
    <property type="project" value="InterPro"/>
</dbReference>
<feature type="compositionally biased region" description="Low complexity" evidence="7">
    <location>
        <begin position="493"/>
        <end position="503"/>
    </location>
</feature>
<dbReference type="InterPro" id="IPR007219">
    <property type="entry name" value="XnlR_reg_dom"/>
</dbReference>
<feature type="compositionally biased region" description="Basic and acidic residues" evidence="7">
    <location>
        <begin position="667"/>
        <end position="677"/>
    </location>
</feature>
<protein>
    <recommendedName>
        <fullName evidence="8">Xylanolytic transcriptional activator regulatory domain-containing protein</fullName>
    </recommendedName>
</protein>
<keyword evidence="10" id="KW-1185">Reference proteome</keyword>
<evidence type="ECO:0000256" key="5">
    <source>
        <dbReference type="ARBA" id="ARBA00023163"/>
    </source>
</evidence>
<proteinExistence type="predicted"/>
<evidence type="ECO:0000256" key="3">
    <source>
        <dbReference type="ARBA" id="ARBA00023015"/>
    </source>
</evidence>
<dbReference type="Pfam" id="PF04082">
    <property type="entry name" value="Fungal_trans"/>
    <property type="match status" value="1"/>
</dbReference>
<feature type="compositionally biased region" description="Polar residues" evidence="7">
    <location>
        <begin position="706"/>
        <end position="718"/>
    </location>
</feature>